<evidence type="ECO:0000313" key="2">
    <source>
        <dbReference type="EMBL" id="KAF6213251.1"/>
    </source>
</evidence>
<keyword evidence="3" id="KW-1185">Reference proteome</keyword>
<comment type="caution">
    <text evidence="2">The sequence shown here is derived from an EMBL/GenBank/DDBJ whole genome shotgun (WGS) entry which is preliminary data.</text>
</comment>
<feature type="compositionally biased region" description="Polar residues" evidence="1">
    <location>
        <begin position="86"/>
        <end position="96"/>
    </location>
</feature>
<feature type="compositionally biased region" description="Basic and acidic residues" evidence="1">
    <location>
        <begin position="135"/>
        <end position="157"/>
    </location>
</feature>
<evidence type="ECO:0000256" key="1">
    <source>
        <dbReference type="SAM" id="MobiDB-lite"/>
    </source>
</evidence>
<protein>
    <submittedName>
        <fullName evidence="2">Uncharacterized protein</fullName>
    </submittedName>
</protein>
<name>A0A8S9XY75_APOLU</name>
<dbReference type="AlphaFoldDB" id="A0A8S9XY75"/>
<gene>
    <name evidence="2" type="ORF">GE061_010969</name>
</gene>
<reference evidence="2" key="1">
    <citation type="journal article" date="2021" name="Mol. Ecol. Resour.">
        <title>Apolygus lucorum genome provides insights into omnivorousness and mesophyll feeding.</title>
        <authorList>
            <person name="Liu Y."/>
            <person name="Liu H."/>
            <person name="Wang H."/>
            <person name="Huang T."/>
            <person name="Liu B."/>
            <person name="Yang B."/>
            <person name="Yin L."/>
            <person name="Li B."/>
            <person name="Zhang Y."/>
            <person name="Zhang S."/>
            <person name="Jiang F."/>
            <person name="Zhang X."/>
            <person name="Ren Y."/>
            <person name="Wang B."/>
            <person name="Wang S."/>
            <person name="Lu Y."/>
            <person name="Wu K."/>
            <person name="Fan W."/>
            <person name="Wang G."/>
        </authorList>
    </citation>
    <scope>NUCLEOTIDE SEQUENCE</scope>
    <source>
        <strain evidence="2">12Hb</strain>
    </source>
</reference>
<dbReference type="Proteomes" id="UP000466442">
    <property type="component" value="Unassembled WGS sequence"/>
</dbReference>
<feature type="region of interest" description="Disordered" evidence="1">
    <location>
        <begin position="84"/>
        <end position="161"/>
    </location>
</feature>
<evidence type="ECO:0000313" key="3">
    <source>
        <dbReference type="Proteomes" id="UP000466442"/>
    </source>
</evidence>
<accession>A0A8S9XY75</accession>
<proteinExistence type="predicted"/>
<feature type="compositionally biased region" description="Acidic residues" evidence="1">
    <location>
        <begin position="104"/>
        <end position="116"/>
    </location>
</feature>
<sequence length="209" mass="23761">MNSESDGWTIPDIISTTKERIARHQQETAPIQATDRNVRNKVGELYDIISALCNYLSEINERVIESNKKIIAIESENSVLREVATISRTEPSQPKSKTLKPRDEEDTDTADEDDLATDTQWIRVKNKRRKTYKSPPEKQGKVREKSPSRISPKEKKVYPPPPITISGIKEYPVLLGILKEATDKPCKVTALNSDQWKVNVSDGDIYRQV</sequence>
<organism evidence="2 3">
    <name type="scientific">Apolygus lucorum</name>
    <name type="common">Small green plant bug</name>
    <name type="synonym">Lygocoris lucorum</name>
    <dbReference type="NCBI Taxonomy" id="248454"/>
    <lineage>
        <taxon>Eukaryota</taxon>
        <taxon>Metazoa</taxon>
        <taxon>Ecdysozoa</taxon>
        <taxon>Arthropoda</taxon>
        <taxon>Hexapoda</taxon>
        <taxon>Insecta</taxon>
        <taxon>Pterygota</taxon>
        <taxon>Neoptera</taxon>
        <taxon>Paraneoptera</taxon>
        <taxon>Hemiptera</taxon>
        <taxon>Heteroptera</taxon>
        <taxon>Panheteroptera</taxon>
        <taxon>Cimicomorpha</taxon>
        <taxon>Miridae</taxon>
        <taxon>Mirini</taxon>
        <taxon>Apolygus</taxon>
    </lineage>
</organism>
<dbReference type="EMBL" id="WIXP02000003">
    <property type="protein sequence ID" value="KAF6213251.1"/>
    <property type="molecule type" value="Genomic_DNA"/>
</dbReference>